<dbReference type="InterPro" id="IPR029068">
    <property type="entry name" value="Glyas_Bleomycin-R_OHBP_Dase"/>
</dbReference>
<dbReference type="Gene3D" id="3.10.180.10">
    <property type="entry name" value="2,3-Dihydroxybiphenyl 1,2-Dioxygenase, domain 1"/>
    <property type="match status" value="1"/>
</dbReference>
<accession>A6GF44</accession>
<comment type="caution">
    <text evidence="2">The sequence shown here is derived from an EMBL/GenBank/DDBJ whole genome shotgun (WGS) entry which is preliminary data.</text>
</comment>
<sequence>MALLLDHVYAFVPPDFVDSAAFMAVSEFGLRASFGREHPGQGTANRLALFPGTALEFLWLTDADEAAGNPLRLDRRAAGPDGPDPFGLCLRGDLGPALRERMTFHPMPGFALGGLYLAPGWDDPAQTMVFAFDTQEDLRPVSLAYPASLFEHPGGFTAMDQVTLSLAADAPADWLEALDGALPTNLRVARAPSGAAPELHVALARNANANAIDDLVLPTARGQLRLSGV</sequence>
<evidence type="ECO:0000313" key="2">
    <source>
        <dbReference type="EMBL" id="EDM75503.1"/>
    </source>
</evidence>
<evidence type="ECO:0000313" key="3">
    <source>
        <dbReference type="Proteomes" id="UP000005801"/>
    </source>
</evidence>
<feature type="domain" description="Glyoxalase-like" evidence="1">
    <location>
        <begin position="5"/>
        <end position="103"/>
    </location>
</feature>
<evidence type="ECO:0000259" key="1">
    <source>
        <dbReference type="Pfam" id="PF13468"/>
    </source>
</evidence>
<reference evidence="2 3" key="1">
    <citation type="submission" date="2007-06" db="EMBL/GenBank/DDBJ databases">
        <authorList>
            <person name="Shimkets L."/>
            <person name="Ferriera S."/>
            <person name="Johnson J."/>
            <person name="Kravitz S."/>
            <person name="Beeson K."/>
            <person name="Sutton G."/>
            <person name="Rogers Y.-H."/>
            <person name="Friedman R."/>
            <person name="Frazier M."/>
            <person name="Venter J.C."/>
        </authorList>
    </citation>
    <scope>NUCLEOTIDE SEQUENCE [LARGE SCALE GENOMIC DNA]</scope>
    <source>
        <strain evidence="2 3">SIR-1</strain>
    </source>
</reference>
<proteinExistence type="predicted"/>
<dbReference type="InterPro" id="IPR025870">
    <property type="entry name" value="Glyoxalase-like_dom"/>
</dbReference>
<dbReference type="Pfam" id="PF13468">
    <property type="entry name" value="Glyoxalase_3"/>
    <property type="match status" value="1"/>
</dbReference>
<dbReference type="STRING" id="391625.PPSIR1_31518"/>
<protein>
    <recommendedName>
        <fullName evidence="1">Glyoxalase-like domain-containing protein</fullName>
    </recommendedName>
</protein>
<name>A6GF44_9BACT</name>
<dbReference type="OrthoDB" id="1426774at2"/>
<organism evidence="2 3">
    <name type="scientific">Plesiocystis pacifica SIR-1</name>
    <dbReference type="NCBI Taxonomy" id="391625"/>
    <lineage>
        <taxon>Bacteria</taxon>
        <taxon>Pseudomonadati</taxon>
        <taxon>Myxococcota</taxon>
        <taxon>Polyangia</taxon>
        <taxon>Nannocystales</taxon>
        <taxon>Nannocystaceae</taxon>
        <taxon>Plesiocystis</taxon>
    </lineage>
</organism>
<dbReference type="EMBL" id="ABCS01000089">
    <property type="protein sequence ID" value="EDM75503.1"/>
    <property type="molecule type" value="Genomic_DNA"/>
</dbReference>
<dbReference type="RefSeq" id="WP_006975334.1">
    <property type="nucleotide sequence ID" value="NZ_ABCS01000089.1"/>
</dbReference>
<keyword evidence="3" id="KW-1185">Reference proteome</keyword>
<gene>
    <name evidence="2" type="ORF">PPSIR1_31518</name>
</gene>
<dbReference type="Proteomes" id="UP000005801">
    <property type="component" value="Unassembled WGS sequence"/>
</dbReference>
<dbReference type="AlphaFoldDB" id="A6GF44"/>